<evidence type="ECO:0000256" key="1">
    <source>
        <dbReference type="SAM" id="Phobius"/>
    </source>
</evidence>
<dbReference type="OrthoDB" id="5312816at2"/>
<evidence type="ECO:0000313" key="3">
    <source>
        <dbReference type="Proteomes" id="UP000192907"/>
    </source>
</evidence>
<keyword evidence="1" id="KW-0812">Transmembrane</keyword>
<feature type="transmembrane region" description="Helical" evidence="1">
    <location>
        <begin position="39"/>
        <end position="61"/>
    </location>
</feature>
<reference evidence="3" key="1">
    <citation type="submission" date="2017-04" db="EMBL/GenBank/DDBJ databases">
        <authorList>
            <person name="Varghese N."/>
            <person name="Submissions S."/>
        </authorList>
    </citation>
    <scope>NUCLEOTIDE SEQUENCE [LARGE SCALE GENOMIC DNA]</scope>
    <source>
        <strain evidence="3">RKEM611</strain>
    </source>
</reference>
<gene>
    <name evidence="2" type="ORF">SAMN06296036_103223</name>
</gene>
<dbReference type="STRING" id="1513793.SAMN06296036_103223"/>
<dbReference type="Proteomes" id="UP000192907">
    <property type="component" value="Unassembled WGS sequence"/>
</dbReference>
<keyword evidence="1" id="KW-1133">Transmembrane helix</keyword>
<dbReference type="AlphaFoldDB" id="A0A1Y6BAT6"/>
<evidence type="ECO:0000313" key="2">
    <source>
        <dbReference type="EMBL" id="SMF01922.1"/>
    </source>
</evidence>
<name>A0A1Y6BAT6_9BACT</name>
<protein>
    <submittedName>
        <fullName evidence="2">Uncharacterized protein</fullName>
    </submittedName>
</protein>
<sequence length="193" mass="22047">MKEPRVGLDEDLVPKFEATEQKKSEPSNTVVIKEKRSPLWLFVVVFSLPLPFIGLFAGYYYGDKFGREHAQFNNPVLREHYIGQCLNYIERDFKKMVRTSLETVQRPSAPGAAVTASDPQVTLLLSEIKQQLQDLDQRLDNMPSQAVKTSGGEKKLMRDMARMIKLMEQNRIELVSDRCPSSSAMPKQLSQRN</sequence>
<proteinExistence type="predicted"/>
<organism evidence="2 3">
    <name type="scientific">Pseudobacteriovorax antillogorgiicola</name>
    <dbReference type="NCBI Taxonomy" id="1513793"/>
    <lineage>
        <taxon>Bacteria</taxon>
        <taxon>Pseudomonadati</taxon>
        <taxon>Bdellovibrionota</taxon>
        <taxon>Oligoflexia</taxon>
        <taxon>Oligoflexales</taxon>
        <taxon>Pseudobacteriovoracaceae</taxon>
        <taxon>Pseudobacteriovorax</taxon>
    </lineage>
</organism>
<accession>A0A1Y6BAT6</accession>
<dbReference type="EMBL" id="FWZT01000003">
    <property type="protein sequence ID" value="SMF01922.1"/>
    <property type="molecule type" value="Genomic_DNA"/>
</dbReference>
<keyword evidence="3" id="KW-1185">Reference proteome</keyword>
<dbReference type="RefSeq" id="WP_132315971.1">
    <property type="nucleotide sequence ID" value="NZ_FWZT01000003.1"/>
</dbReference>
<keyword evidence="1" id="KW-0472">Membrane</keyword>